<dbReference type="Proteomes" id="UP000015453">
    <property type="component" value="Unassembled WGS sequence"/>
</dbReference>
<protein>
    <submittedName>
        <fullName evidence="2">Uncharacterized protein</fullName>
    </submittedName>
</protein>
<name>S8DAJ8_9LAMI</name>
<organism evidence="2 3">
    <name type="scientific">Genlisea aurea</name>
    <dbReference type="NCBI Taxonomy" id="192259"/>
    <lineage>
        <taxon>Eukaryota</taxon>
        <taxon>Viridiplantae</taxon>
        <taxon>Streptophyta</taxon>
        <taxon>Embryophyta</taxon>
        <taxon>Tracheophyta</taxon>
        <taxon>Spermatophyta</taxon>
        <taxon>Magnoliopsida</taxon>
        <taxon>eudicotyledons</taxon>
        <taxon>Gunneridae</taxon>
        <taxon>Pentapetalae</taxon>
        <taxon>asterids</taxon>
        <taxon>lamiids</taxon>
        <taxon>Lamiales</taxon>
        <taxon>Lentibulariaceae</taxon>
        <taxon>Genlisea</taxon>
    </lineage>
</organism>
<reference evidence="2 3" key="1">
    <citation type="journal article" date="2013" name="BMC Genomics">
        <title>The miniature genome of a carnivorous plant Genlisea aurea contains a low number of genes and short non-coding sequences.</title>
        <authorList>
            <person name="Leushkin E.V."/>
            <person name="Sutormin R.A."/>
            <person name="Nabieva E.R."/>
            <person name="Penin A.A."/>
            <person name="Kondrashov A.S."/>
            <person name="Logacheva M.D."/>
        </authorList>
    </citation>
    <scope>NUCLEOTIDE SEQUENCE [LARGE SCALE GENOMIC DNA]</scope>
</reference>
<dbReference type="AlphaFoldDB" id="S8DAJ8"/>
<feature type="transmembrane region" description="Helical" evidence="1">
    <location>
        <begin position="48"/>
        <end position="70"/>
    </location>
</feature>
<evidence type="ECO:0000313" key="2">
    <source>
        <dbReference type="EMBL" id="EPS74536.1"/>
    </source>
</evidence>
<keyword evidence="1" id="KW-0812">Transmembrane</keyword>
<keyword evidence="1" id="KW-0472">Membrane</keyword>
<comment type="caution">
    <text evidence="2">The sequence shown here is derived from an EMBL/GenBank/DDBJ whole genome shotgun (WGS) entry which is preliminary data.</text>
</comment>
<feature type="non-terminal residue" evidence="2">
    <location>
        <position position="1"/>
    </location>
</feature>
<keyword evidence="1" id="KW-1133">Transmembrane helix</keyword>
<evidence type="ECO:0000256" key="1">
    <source>
        <dbReference type="SAM" id="Phobius"/>
    </source>
</evidence>
<evidence type="ECO:0000313" key="3">
    <source>
        <dbReference type="Proteomes" id="UP000015453"/>
    </source>
</evidence>
<accession>S8DAJ8</accession>
<keyword evidence="3" id="KW-1185">Reference proteome</keyword>
<sequence>DLYVKTKILELFCMVIIPKISSWLNRLYVVRGLLNPLFTHFFHNSFSFGLECVFFFFTLFLVELIGIYLLKPYEPIKTKPQIHTKTAMIP</sequence>
<dbReference type="EMBL" id="AUSU01000056">
    <property type="protein sequence ID" value="EPS74536.1"/>
    <property type="molecule type" value="Genomic_DNA"/>
</dbReference>
<proteinExistence type="predicted"/>
<gene>
    <name evidence="2" type="ORF">M569_00253</name>
</gene>